<dbReference type="EMBL" id="JACAPU010000011">
    <property type="protein sequence ID" value="NWB46524.1"/>
    <property type="molecule type" value="Genomic_DNA"/>
</dbReference>
<evidence type="ECO:0000313" key="2">
    <source>
        <dbReference type="Proteomes" id="UP000582981"/>
    </source>
</evidence>
<sequence>MDEFLVRRGAVCHQGKLDGFAGLQIKSCACSLIIVLKQSVISVFSKFSRFKGRFFRKSAQGVAQA</sequence>
<proteinExistence type="predicted"/>
<dbReference type="AlphaFoldDB" id="A0A7Y7WDB1"/>
<accession>A0A7Y7WDB1</accession>
<protein>
    <submittedName>
        <fullName evidence="1">Uncharacterized protein</fullName>
    </submittedName>
</protein>
<organism evidence="1 2">
    <name type="scientific">Pseudomonas gingeri</name>
    <dbReference type="NCBI Taxonomy" id="117681"/>
    <lineage>
        <taxon>Bacteria</taxon>
        <taxon>Pseudomonadati</taxon>
        <taxon>Pseudomonadota</taxon>
        <taxon>Gammaproteobacteria</taxon>
        <taxon>Pseudomonadales</taxon>
        <taxon>Pseudomonadaceae</taxon>
        <taxon>Pseudomonas</taxon>
    </lineage>
</organism>
<name>A0A7Y7WDB1_9PSED</name>
<dbReference type="RefSeq" id="WP_157815289.1">
    <property type="nucleotide sequence ID" value="NZ_JACAPU010000011.1"/>
</dbReference>
<comment type="caution">
    <text evidence="1">The sequence shown here is derived from an EMBL/GenBank/DDBJ whole genome shotgun (WGS) entry which is preliminary data.</text>
</comment>
<gene>
    <name evidence="1" type="ORF">HX829_08455</name>
</gene>
<dbReference type="Proteomes" id="UP000582981">
    <property type="component" value="Unassembled WGS sequence"/>
</dbReference>
<evidence type="ECO:0000313" key="1">
    <source>
        <dbReference type="EMBL" id="NWB46524.1"/>
    </source>
</evidence>
<reference evidence="1 2" key="1">
    <citation type="submission" date="2020-04" db="EMBL/GenBank/DDBJ databases">
        <title>Molecular characterization of pseudomonads from Agaricus bisporus reveal novel blotch 2 pathogens in Western Europe.</title>
        <authorList>
            <person name="Taparia T."/>
            <person name="Krijger M."/>
            <person name="Haynes E."/>
            <person name="Elpinstone J.G."/>
            <person name="Noble R."/>
            <person name="Van Der Wolf J."/>
        </authorList>
    </citation>
    <scope>NUCLEOTIDE SEQUENCE [LARGE SCALE GENOMIC DNA]</scope>
    <source>
        <strain evidence="1 2">F1001</strain>
    </source>
</reference>